<accession>A0A814R114</accession>
<evidence type="ECO:0000313" key="9">
    <source>
        <dbReference type="Proteomes" id="UP000663829"/>
    </source>
</evidence>
<dbReference type="Gene3D" id="3.40.50.300">
    <property type="entry name" value="P-loop containing nucleotide triphosphate hydrolases"/>
    <property type="match status" value="1"/>
</dbReference>
<dbReference type="InterPro" id="IPR056264">
    <property type="entry name" value="R2_ABCA1-4-like"/>
</dbReference>
<dbReference type="GO" id="GO:0016887">
    <property type="term" value="F:ATP hydrolysis activity"/>
    <property type="evidence" value="ECO:0007669"/>
    <property type="project" value="InterPro"/>
</dbReference>
<keyword evidence="2 5" id="KW-0812">Transmembrane</keyword>
<feature type="transmembrane region" description="Helical" evidence="5">
    <location>
        <begin position="468"/>
        <end position="491"/>
    </location>
</feature>
<evidence type="ECO:0000256" key="4">
    <source>
        <dbReference type="ARBA" id="ARBA00023136"/>
    </source>
</evidence>
<evidence type="ECO:0000256" key="1">
    <source>
        <dbReference type="ARBA" id="ARBA00004141"/>
    </source>
</evidence>
<dbReference type="PROSITE" id="PS50893">
    <property type="entry name" value="ABC_TRANSPORTER_2"/>
    <property type="match status" value="1"/>
</dbReference>
<keyword evidence="4 5" id="KW-0472">Membrane</keyword>
<dbReference type="InterPro" id="IPR027417">
    <property type="entry name" value="P-loop_NTPase"/>
</dbReference>
<organism evidence="7 9">
    <name type="scientific">Didymodactylos carnosus</name>
    <dbReference type="NCBI Taxonomy" id="1234261"/>
    <lineage>
        <taxon>Eukaryota</taxon>
        <taxon>Metazoa</taxon>
        <taxon>Spiralia</taxon>
        <taxon>Gnathifera</taxon>
        <taxon>Rotifera</taxon>
        <taxon>Eurotatoria</taxon>
        <taxon>Bdelloidea</taxon>
        <taxon>Philodinida</taxon>
        <taxon>Philodinidae</taxon>
        <taxon>Didymodactylos</taxon>
    </lineage>
</organism>
<gene>
    <name evidence="7" type="ORF">GPM918_LOCUS19910</name>
    <name evidence="8" type="ORF">SRO942_LOCUS19903</name>
</gene>
<dbReference type="InterPro" id="IPR003959">
    <property type="entry name" value="ATPase_AAA_core"/>
</dbReference>
<dbReference type="PANTHER" id="PTHR19229:SF250">
    <property type="entry name" value="ABC TRANSPORTER DOMAIN-CONTAINING PROTEIN-RELATED"/>
    <property type="match status" value="1"/>
</dbReference>
<dbReference type="GO" id="GO:0005319">
    <property type="term" value="F:lipid transporter activity"/>
    <property type="evidence" value="ECO:0007669"/>
    <property type="project" value="TreeGrafter"/>
</dbReference>
<keyword evidence="9" id="KW-1185">Reference proteome</keyword>
<protein>
    <recommendedName>
        <fullName evidence="6">ABC transporter domain-containing protein</fullName>
    </recommendedName>
</protein>
<dbReference type="Proteomes" id="UP000681722">
    <property type="component" value="Unassembled WGS sequence"/>
</dbReference>
<feature type="domain" description="ABC transporter" evidence="6">
    <location>
        <begin position="645"/>
        <end position="854"/>
    </location>
</feature>
<evidence type="ECO:0000313" key="8">
    <source>
        <dbReference type="EMBL" id="CAF3888907.1"/>
    </source>
</evidence>
<dbReference type="EMBL" id="CAJOBC010006154">
    <property type="protein sequence ID" value="CAF3888907.1"/>
    <property type="molecule type" value="Genomic_DNA"/>
</dbReference>
<feature type="transmembrane region" description="Helical" evidence="5">
    <location>
        <begin position="573"/>
        <end position="594"/>
    </location>
</feature>
<feature type="transmembrane region" description="Helical" evidence="5">
    <location>
        <begin position="389"/>
        <end position="416"/>
    </location>
</feature>
<dbReference type="EMBL" id="CAJNOQ010006156">
    <property type="protein sequence ID" value="CAF1125441.1"/>
    <property type="molecule type" value="Genomic_DNA"/>
</dbReference>
<dbReference type="InterPro" id="IPR003439">
    <property type="entry name" value="ABC_transporter-like_ATP-bd"/>
</dbReference>
<feature type="transmembrane region" description="Helical" evidence="5">
    <location>
        <begin position="436"/>
        <end position="456"/>
    </location>
</feature>
<dbReference type="OrthoDB" id="10255969at2759"/>
<dbReference type="Pfam" id="PF12698">
    <property type="entry name" value="ABC2_membrane_3"/>
    <property type="match status" value="1"/>
</dbReference>
<proteinExistence type="predicted"/>
<comment type="subcellular location">
    <subcellularLocation>
        <location evidence="1">Membrane</location>
        <topology evidence="1">Multi-pass membrane protein</topology>
    </subcellularLocation>
</comment>
<feature type="transmembrane region" description="Helical" evidence="5">
    <location>
        <begin position="161"/>
        <end position="182"/>
    </location>
</feature>
<dbReference type="InterPro" id="IPR026082">
    <property type="entry name" value="ABCA"/>
</dbReference>
<evidence type="ECO:0000256" key="5">
    <source>
        <dbReference type="SAM" id="Phobius"/>
    </source>
</evidence>
<reference evidence="7" key="1">
    <citation type="submission" date="2021-02" db="EMBL/GenBank/DDBJ databases">
        <authorList>
            <person name="Nowell W R."/>
        </authorList>
    </citation>
    <scope>NUCLEOTIDE SEQUENCE</scope>
</reference>
<dbReference type="InterPro" id="IPR013525">
    <property type="entry name" value="ABC2_TM"/>
</dbReference>
<keyword evidence="3 5" id="KW-1133">Transmembrane helix</keyword>
<dbReference type="PANTHER" id="PTHR19229">
    <property type="entry name" value="ATP-BINDING CASSETTE TRANSPORTER SUBFAMILY A ABCA"/>
    <property type="match status" value="1"/>
</dbReference>
<dbReference type="AlphaFoldDB" id="A0A814R114"/>
<dbReference type="SUPFAM" id="SSF52540">
    <property type="entry name" value="P-loop containing nucleoside triphosphate hydrolases"/>
    <property type="match status" value="1"/>
</dbReference>
<evidence type="ECO:0000259" key="6">
    <source>
        <dbReference type="PROSITE" id="PS50893"/>
    </source>
</evidence>
<evidence type="ECO:0000256" key="3">
    <source>
        <dbReference type="ARBA" id="ARBA00022989"/>
    </source>
</evidence>
<evidence type="ECO:0000256" key="2">
    <source>
        <dbReference type="ARBA" id="ARBA00022692"/>
    </source>
</evidence>
<dbReference type="GO" id="GO:0016020">
    <property type="term" value="C:membrane"/>
    <property type="evidence" value="ECO:0007669"/>
    <property type="project" value="UniProtKB-SubCell"/>
</dbReference>
<dbReference type="Proteomes" id="UP000663829">
    <property type="component" value="Unassembled WGS sequence"/>
</dbReference>
<dbReference type="GO" id="GO:0005524">
    <property type="term" value="F:ATP binding"/>
    <property type="evidence" value="ECO:0007669"/>
    <property type="project" value="InterPro"/>
</dbReference>
<name>A0A814R114_9BILA</name>
<comment type="caution">
    <text evidence="7">The sequence shown here is derived from an EMBL/GenBank/DDBJ whole genome shotgun (WGS) entry which is preliminary data.</text>
</comment>
<dbReference type="GO" id="GO:0140359">
    <property type="term" value="F:ABC-type transporter activity"/>
    <property type="evidence" value="ECO:0007669"/>
    <property type="project" value="InterPro"/>
</dbReference>
<dbReference type="Pfam" id="PF23321">
    <property type="entry name" value="R1_ABCA1"/>
    <property type="match status" value="1"/>
</dbReference>
<evidence type="ECO:0000313" key="7">
    <source>
        <dbReference type="EMBL" id="CAF1125441.1"/>
    </source>
</evidence>
<feature type="transmembrane region" description="Helical" evidence="5">
    <location>
        <begin position="348"/>
        <end position="369"/>
    </location>
</feature>
<feature type="transmembrane region" description="Helical" evidence="5">
    <location>
        <begin position="511"/>
        <end position="529"/>
    </location>
</feature>
<dbReference type="Pfam" id="PF13304">
    <property type="entry name" value="AAA_21"/>
    <property type="match status" value="1"/>
</dbReference>
<sequence length="975" mass="111422">MSKGKLQAHGTPDFLKKQTDFEYRLFIDKSEMCECEHVSAFVKAHVRKAILERESATELVYGIPRDNSRQISRLVTALEKNIQEIKINGYGISMTTIEEVFLKLIREEENEKEYEHRQKFRKDLATRVFQMKHVRVGTVRLLFNHFYALFVKRLIMTHRQLVFLIGFIFSPLLIEIITVFVFPTPKQIQSSLLQNDRIIGAYVQLIPSIYNPQTIIVNNDSQSSQLVLSLSSQSTKINQVFADDIMTYVTSRFLQTETIFVHTYQLAFALFDNSTSLTLDAYFSSVNYHTMAVSLGVAATQLFQYYSNSSTKSIVTTNQPIITTGGNVSLLTQFFEIIYCFDTLPLSLFNFMNSIIAALYISVLMIVFVRERITHSKDLQLLSNLSKIIYWFTNAIYDFTSSLVISALLTIVIKIASKVISNTDAEVATFRSTTSVALFLILIVSYSLASIPFVYVTSFAAKSELIGFVNFFIVNIVTCFLDMVISFIQVFTEGQNLSTTKPTKTTRVLVILRWVLSAAFPTVNFKRALFNVRLHDNNQCINALNAILASKFPHIIANYNYNELWLSLREPGVGIQLMLFFIQMLLWWIILVIIENWKTIKQCKKNEAILEYWDDKHLDGDVQRERMLIVNNDKNPNHTTAPPVIVVRDLYQTFKKRKEKSLHRRVYTAVDHLNFRVTKQSCFGLLGANGAVDGLQTTDTEIGFCPQFDWLVHNLSVHETLTLFARLKGLHEHDITTMCENTIELFGLDSYEKCEVQNLRRKVSAALAFMANPQLVFLDEPTTGLDAAAKRKLWDVIRAARDTGTTIILTSHSMEECEALCTRLGIMKLGQFTCLGNLQHLKNKFGNGYAVQIKLHSVDDTEKFKINLKTNLPGIKFNDQHNGMLFCNVPFNSARLNVNNRSLPPIFDLARVFDLLNQKKEAKEIESYSVTQTTLEQIFVRLAGEDNEREAQAEKEATILLLDKTNQSTFIDYIV</sequence>